<gene>
    <name evidence="5" type="ORF">ACFSCX_11990</name>
</gene>
<dbReference type="GO" id="GO:0004497">
    <property type="term" value="F:monooxygenase activity"/>
    <property type="evidence" value="ECO:0007669"/>
    <property type="project" value="UniProtKB-KW"/>
</dbReference>
<dbReference type="PANTHER" id="PTHR43539">
    <property type="entry name" value="FLAVIN-BINDING MONOOXYGENASE-LIKE PROTEIN (AFU_ORTHOLOGUE AFUA_4G09220)"/>
    <property type="match status" value="1"/>
</dbReference>
<proteinExistence type="inferred from homology"/>
<dbReference type="Gene3D" id="3.50.50.60">
    <property type="entry name" value="FAD/NAD(P)-binding domain"/>
    <property type="match status" value="1"/>
</dbReference>
<dbReference type="Pfam" id="PF00743">
    <property type="entry name" value="FMO-like"/>
    <property type="match status" value="1"/>
</dbReference>
<dbReference type="PIRSF" id="PIRSF000332">
    <property type="entry name" value="FMO"/>
    <property type="match status" value="1"/>
</dbReference>
<evidence type="ECO:0000313" key="6">
    <source>
        <dbReference type="Proteomes" id="UP001597214"/>
    </source>
</evidence>
<evidence type="ECO:0000256" key="3">
    <source>
        <dbReference type="ARBA" id="ARBA00022827"/>
    </source>
</evidence>
<sequence>MHKDVDVLVIGAGQAGLAMGYYLKQTNLNFVLVDASKRVGDVWRNRYDSLVLFSPRRYSALPGLALSGNPKGFPSKDEIANYLEDYANHFSLPICQNTQVERLEKAVNKYKVITSNGEWIADKVIIATGPFQKPFIPNIHKDLSKRVNELHSSEYKNPSQLPIGNVLVIGAGNSGAQIAAELSLTRNVTISTGHDVVFIPQQLLKRSIFWWLDTLGLSKVSVDSKLAKYLQKTEPVIGVELKKLINAGHVVVKERTISLQGQEAIFKDGTKLKVDNIIWATGFQYNYKWINIPGVVDLQQRPIHSRGISPVKGIYFLGLPWLSRVGSAQLNGIAYDAKCIFSHLIKH</sequence>
<evidence type="ECO:0000256" key="2">
    <source>
        <dbReference type="ARBA" id="ARBA00022630"/>
    </source>
</evidence>
<accession>A0ABW4LR86</accession>
<keyword evidence="6" id="KW-1185">Reference proteome</keyword>
<dbReference type="SUPFAM" id="SSF51905">
    <property type="entry name" value="FAD/NAD(P)-binding domain"/>
    <property type="match status" value="2"/>
</dbReference>
<dbReference type="InterPro" id="IPR020946">
    <property type="entry name" value="Flavin_mOase-like"/>
</dbReference>
<dbReference type="PRINTS" id="PR00368">
    <property type="entry name" value="FADPNR"/>
</dbReference>
<evidence type="ECO:0000313" key="5">
    <source>
        <dbReference type="EMBL" id="MFD1737274.1"/>
    </source>
</evidence>
<comment type="caution">
    <text evidence="5">The sequence shown here is derived from an EMBL/GenBank/DDBJ whole genome shotgun (WGS) entry which is preliminary data.</text>
</comment>
<dbReference type="InterPro" id="IPR036188">
    <property type="entry name" value="FAD/NAD-bd_sf"/>
</dbReference>
<keyword evidence="2" id="KW-0285">Flavoprotein</keyword>
<dbReference type="InterPro" id="IPR000960">
    <property type="entry name" value="Flavin_mOase"/>
</dbReference>
<keyword evidence="3" id="KW-0274">FAD</keyword>
<dbReference type="EMBL" id="JBHUEM010000020">
    <property type="protein sequence ID" value="MFD1737274.1"/>
    <property type="molecule type" value="Genomic_DNA"/>
</dbReference>
<dbReference type="Proteomes" id="UP001597214">
    <property type="component" value="Unassembled WGS sequence"/>
</dbReference>
<reference evidence="6" key="1">
    <citation type="journal article" date="2019" name="Int. J. Syst. Evol. Microbiol.">
        <title>The Global Catalogue of Microorganisms (GCM) 10K type strain sequencing project: providing services to taxonomists for standard genome sequencing and annotation.</title>
        <authorList>
            <consortium name="The Broad Institute Genomics Platform"/>
            <consortium name="The Broad Institute Genome Sequencing Center for Infectious Disease"/>
            <person name="Wu L."/>
            <person name="Ma J."/>
        </authorList>
    </citation>
    <scope>NUCLEOTIDE SEQUENCE [LARGE SCALE GENOMIC DNA]</scope>
    <source>
        <strain evidence="6">CCUG 49339</strain>
    </source>
</reference>
<comment type="similarity">
    <text evidence="1">Belongs to the FAD-binding monooxygenase family.</text>
</comment>
<dbReference type="RefSeq" id="WP_377928476.1">
    <property type="nucleotide sequence ID" value="NZ_JBHUEM010000020.1"/>
</dbReference>
<evidence type="ECO:0000256" key="4">
    <source>
        <dbReference type="ARBA" id="ARBA00023002"/>
    </source>
</evidence>
<organism evidence="5 6">
    <name type="scientific">Bacillus salitolerans</name>
    <dbReference type="NCBI Taxonomy" id="1437434"/>
    <lineage>
        <taxon>Bacteria</taxon>
        <taxon>Bacillati</taxon>
        <taxon>Bacillota</taxon>
        <taxon>Bacilli</taxon>
        <taxon>Bacillales</taxon>
        <taxon>Bacillaceae</taxon>
        <taxon>Bacillus</taxon>
    </lineage>
</organism>
<evidence type="ECO:0000256" key="1">
    <source>
        <dbReference type="ARBA" id="ARBA00010139"/>
    </source>
</evidence>
<keyword evidence="5" id="KW-0503">Monooxygenase</keyword>
<dbReference type="PRINTS" id="PR00469">
    <property type="entry name" value="PNDRDTASEII"/>
</dbReference>
<keyword evidence="4 5" id="KW-0560">Oxidoreductase</keyword>
<name>A0ABW4LR86_9BACI</name>
<dbReference type="InterPro" id="IPR050982">
    <property type="entry name" value="Auxin_biosynth/cation_transpt"/>
</dbReference>
<dbReference type="Pfam" id="PF13738">
    <property type="entry name" value="Pyr_redox_3"/>
    <property type="match status" value="1"/>
</dbReference>
<dbReference type="EC" id="1.14.13.-" evidence="5"/>
<protein>
    <submittedName>
        <fullName evidence="5">Flavin-containing monooxygenase</fullName>
        <ecNumber evidence="5">1.14.13.-</ecNumber>
    </submittedName>
</protein>
<dbReference type="PANTHER" id="PTHR43539:SF78">
    <property type="entry name" value="FLAVIN-CONTAINING MONOOXYGENASE"/>
    <property type="match status" value="1"/>
</dbReference>